<organism evidence="13 14">
    <name type="scientific">Bacillus wiedmannii</name>
    <dbReference type="NCBI Taxonomy" id="1890302"/>
    <lineage>
        <taxon>Bacteria</taxon>
        <taxon>Bacillati</taxon>
        <taxon>Bacillota</taxon>
        <taxon>Bacilli</taxon>
        <taxon>Bacillales</taxon>
        <taxon>Bacillaceae</taxon>
        <taxon>Bacillus</taxon>
        <taxon>Bacillus cereus group</taxon>
    </lineage>
</organism>
<evidence type="ECO:0000256" key="10">
    <source>
        <dbReference type="PIRSR" id="PIRSR001589-2"/>
    </source>
</evidence>
<keyword evidence="6 9" id="KW-0061">Asparagine biosynthesis</keyword>
<evidence type="ECO:0000256" key="3">
    <source>
        <dbReference type="ARBA" id="ARBA00012737"/>
    </source>
</evidence>
<dbReference type="SUPFAM" id="SSF56235">
    <property type="entry name" value="N-terminal nucleophile aminohydrolases (Ntn hydrolases)"/>
    <property type="match status" value="1"/>
</dbReference>
<evidence type="ECO:0000256" key="4">
    <source>
        <dbReference type="ARBA" id="ARBA00022741"/>
    </source>
</evidence>
<reference evidence="14" key="1">
    <citation type="submission" date="2016-10" db="EMBL/GenBank/DDBJ databases">
        <authorList>
            <person name="Varghese N."/>
        </authorList>
    </citation>
    <scope>NUCLEOTIDE SEQUENCE [LARGE SCALE GENOMIC DNA]</scope>
    <source>
        <strain evidence="14">KPR-7A</strain>
    </source>
</reference>
<evidence type="ECO:0000256" key="9">
    <source>
        <dbReference type="PIRSR" id="PIRSR001589-1"/>
    </source>
</evidence>
<comment type="similarity">
    <text evidence="2">Belongs to the asparagine synthetase family.</text>
</comment>
<dbReference type="PANTHER" id="PTHR43284:SF1">
    <property type="entry name" value="ASPARAGINE SYNTHETASE"/>
    <property type="match status" value="1"/>
</dbReference>
<dbReference type="AlphaFoldDB" id="A0A1G6RVX1"/>
<evidence type="ECO:0000256" key="8">
    <source>
        <dbReference type="ARBA" id="ARBA00048741"/>
    </source>
</evidence>
<dbReference type="EC" id="6.3.5.4" evidence="3"/>
<comment type="catalytic activity">
    <reaction evidence="8">
        <text>L-aspartate + L-glutamine + ATP + H2O = L-asparagine + L-glutamate + AMP + diphosphate + H(+)</text>
        <dbReference type="Rhea" id="RHEA:12228"/>
        <dbReference type="ChEBI" id="CHEBI:15377"/>
        <dbReference type="ChEBI" id="CHEBI:15378"/>
        <dbReference type="ChEBI" id="CHEBI:29985"/>
        <dbReference type="ChEBI" id="CHEBI:29991"/>
        <dbReference type="ChEBI" id="CHEBI:30616"/>
        <dbReference type="ChEBI" id="CHEBI:33019"/>
        <dbReference type="ChEBI" id="CHEBI:58048"/>
        <dbReference type="ChEBI" id="CHEBI:58359"/>
        <dbReference type="ChEBI" id="CHEBI:456215"/>
        <dbReference type="EC" id="6.3.5.4"/>
    </reaction>
</comment>
<dbReference type="PROSITE" id="PS51278">
    <property type="entry name" value="GATASE_TYPE_2"/>
    <property type="match status" value="1"/>
</dbReference>
<dbReference type="InterPro" id="IPR014729">
    <property type="entry name" value="Rossmann-like_a/b/a_fold"/>
</dbReference>
<dbReference type="PANTHER" id="PTHR43284">
    <property type="entry name" value="ASPARAGINE SYNTHETASE (GLUTAMINE-HYDROLYZING)"/>
    <property type="match status" value="1"/>
</dbReference>
<dbReference type="SUPFAM" id="SSF52402">
    <property type="entry name" value="Adenine nucleotide alpha hydrolases-like"/>
    <property type="match status" value="1"/>
</dbReference>
<dbReference type="InterPro" id="IPR051786">
    <property type="entry name" value="ASN_synthetase/amidase"/>
</dbReference>
<evidence type="ECO:0000256" key="5">
    <source>
        <dbReference type="ARBA" id="ARBA00022840"/>
    </source>
</evidence>
<dbReference type="CDD" id="cd01991">
    <property type="entry name" value="Asn_synthase_B_C"/>
    <property type="match status" value="1"/>
</dbReference>
<keyword evidence="7 9" id="KW-0315">Glutamine amidotransferase</keyword>
<dbReference type="PIRSF" id="PIRSF001589">
    <property type="entry name" value="Asn_synthetase_glu-h"/>
    <property type="match status" value="1"/>
</dbReference>
<sequence>MCMCGITGWVDWKENLSNQHVILKKMANRIQHRGPDAEGFWFSPRAAFAHRRLIVIDPEGGTQPKTFRAGDYTYALTYNGEIYNFRELREQLQQCGHAFETHSDTEVLLHAYLEWKEDCVQHLNGIFAFALWDDQKQQLFLARDHLGVKPLFYTERNDSIIFGSEIKALLAHPSVPAEIDADGINEIFGLGLFRTPGCGVFKHIQEVRAGHSITFTRDKKVVKKYWNLESKIHTDCTEDTSSHILSILQDTVKRQLIADVPLVCMLSGGLDSSGITALAGKEFAAENKTLHTYSVDFVNSAKDFELTFARTGLDAPWVKRVSEHVGTSHHDIIVNAEELANHLFVPLRAKDLPSAGEMETSLYLLFCEMKKDATVALSGESADEVFGGYPWFHQEELLYVDKFPWLTNWKNTSPLLLNEVNNQCNLEDYIDTRFQEAILEVPTLEGESKKSAKQRQMFYLFLTRFLPFLLDRKDRMSMAVGFEVRVPFCDYRLVEYLWNVPFDIKSIDNIEKGILRRALQPALPDDVRNRRKSAYPTSQDPHYLQTIRHLSLDLCSNKNNPIFSLINHSTLLAIADESNKEINNFEARSAMEYMLQVNEWLKTYHIHIA</sequence>
<feature type="site" description="Important for beta-aspartyl-AMP intermediate formation" evidence="11">
    <location>
        <position position="380"/>
    </location>
</feature>
<dbReference type="EMBL" id="FMZR01000004">
    <property type="protein sequence ID" value="SDD08810.1"/>
    <property type="molecule type" value="Genomic_DNA"/>
</dbReference>
<comment type="pathway">
    <text evidence="1">Amino-acid biosynthesis; L-asparagine biosynthesis; L-asparagine from L-aspartate (L-Gln route): step 1/1.</text>
</comment>
<dbReference type="Proteomes" id="UP000183507">
    <property type="component" value="Unassembled WGS sequence"/>
</dbReference>
<keyword evidence="9" id="KW-0028">Amino-acid biosynthesis</keyword>
<evidence type="ECO:0000313" key="14">
    <source>
        <dbReference type="Proteomes" id="UP000183507"/>
    </source>
</evidence>
<feature type="binding site" evidence="10">
    <location>
        <position position="295"/>
    </location>
    <ligand>
        <name>ATP</name>
        <dbReference type="ChEBI" id="CHEBI:30616"/>
    </ligand>
</feature>
<feature type="domain" description="Glutamine amidotransferase type-2" evidence="12">
    <location>
        <begin position="4"/>
        <end position="218"/>
    </location>
</feature>
<evidence type="ECO:0000256" key="7">
    <source>
        <dbReference type="ARBA" id="ARBA00022962"/>
    </source>
</evidence>
<dbReference type="Gene3D" id="3.60.20.10">
    <property type="entry name" value="Glutamine Phosphoribosylpyrophosphate, subunit 1, domain 1"/>
    <property type="match status" value="1"/>
</dbReference>
<dbReference type="InterPro" id="IPR006426">
    <property type="entry name" value="Asn_synth_AEB"/>
</dbReference>
<dbReference type="GO" id="GO:0004066">
    <property type="term" value="F:asparagine synthase (glutamine-hydrolyzing) activity"/>
    <property type="evidence" value="ECO:0007669"/>
    <property type="project" value="UniProtKB-EC"/>
</dbReference>
<accession>A0A1G6RVX1</accession>
<feature type="binding site" evidence="10">
    <location>
        <begin position="378"/>
        <end position="379"/>
    </location>
    <ligand>
        <name>ATP</name>
        <dbReference type="ChEBI" id="CHEBI:30616"/>
    </ligand>
</feature>
<evidence type="ECO:0000256" key="2">
    <source>
        <dbReference type="ARBA" id="ARBA00005752"/>
    </source>
</evidence>
<evidence type="ECO:0000313" key="13">
    <source>
        <dbReference type="EMBL" id="SDD08810.1"/>
    </source>
</evidence>
<keyword evidence="5 10" id="KW-0067">ATP-binding</keyword>
<feature type="active site" description="For GATase activity" evidence="9">
    <location>
        <position position="4"/>
    </location>
</feature>
<dbReference type="Gene3D" id="3.40.50.620">
    <property type="entry name" value="HUPs"/>
    <property type="match status" value="1"/>
</dbReference>
<evidence type="ECO:0000256" key="6">
    <source>
        <dbReference type="ARBA" id="ARBA00022888"/>
    </source>
</evidence>
<name>A0A1G6RVX1_9BACI</name>
<dbReference type="InterPro" id="IPR017932">
    <property type="entry name" value="GATase_2_dom"/>
</dbReference>
<dbReference type="InterPro" id="IPR029055">
    <property type="entry name" value="Ntn_hydrolases_N"/>
</dbReference>
<dbReference type="Pfam" id="PF13537">
    <property type="entry name" value="GATase_7"/>
    <property type="match status" value="1"/>
</dbReference>
<dbReference type="NCBIfam" id="TIGR01536">
    <property type="entry name" value="asn_synth_AEB"/>
    <property type="match status" value="1"/>
</dbReference>
<evidence type="ECO:0000256" key="1">
    <source>
        <dbReference type="ARBA" id="ARBA00005187"/>
    </source>
</evidence>
<dbReference type="GO" id="GO:0006529">
    <property type="term" value="P:asparagine biosynthetic process"/>
    <property type="evidence" value="ECO:0007669"/>
    <property type="project" value="UniProtKB-KW"/>
</dbReference>
<protein>
    <recommendedName>
        <fullName evidence="3">asparagine synthase (glutamine-hydrolyzing)</fullName>
        <ecNumber evidence="3">6.3.5.4</ecNumber>
    </recommendedName>
</protein>
<dbReference type="Pfam" id="PF00733">
    <property type="entry name" value="Asn_synthase"/>
    <property type="match status" value="1"/>
</dbReference>
<gene>
    <name evidence="13" type="ORF">SAMN04487767_104321</name>
</gene>
<dbReference type="InterPro" id="IPR001962">
    <property type="entry name" value="Asn_synthase"/>
</dbReference>
<dbReference type="InterPro" id="IPR033738">
    <property type="entry name" value="AsnB_N"/>
</dbReference>
<proteinExistence type="inferred from homology"/>
<keyword evidence="4 10" id="KW-0547">Nucleotide-binding</keyword>
<evidence type="ECO:0000256" key="11">
    <source>
        <dbReference type="PIRSR" id="PIRSR001589-3"/>
    </source>
</evidence>
<dbReference type="CDD" id="cd00712">
    <property type="entry name" value="AsnB"/>
    <property type="match status" value="1"/>
</dbReference>
<dbReference type="GO" id="GO:0005524">
    <property type="term" value="F:ATP binding"/>
    <property type="evidence" value="ECO:0007669"/>
    <property type="project" value="UniProtKB-KW"/>
</dbReference>
<evidence type="ECO:0000259" key="12">
    <source>
        <dbReference type="PROSITE" id="PS51278"/>
    </source>
</evidence>
<feature type="binding site" evidence="10">
    <location>
        <position position="104"/>
    </location>
    <ligand>
        <name>L-glutamine</name>
        <dbReference type="ChEBI" id="CHEBI:58359"/>
    </ligand>
</feature>